<dbReference type="EMBL" id="AP035768">
    <property type="protein sequence ID" value="BFO18486.1"/>
    <property type="molecule type" value="Genomic_DNA"/>
</dbReference>
<dbReference type="Pfam" id="PF16874">
    <property type="entry name" value="Glyco_hydro_36C"/>
    <property type="match status" value="1"/>
</dbReference>
<dbReference type="AlphaFoldDB" id="A0AAT9HMC8"/>
<gene>
    <name evidence="2" type="ORF">SHKM778_48740</name>
</gene>
<dbReference type="Gene3D" id="2.60.40.1180">
    <property type="entry name" value="Golgi alpha-mannosidase II"/>
    <property type="match status" value="1"/>
</dbReference>
<sequence length="83" mass="9153">MQYTGDGADEVLLLAWRRGPRHGAPHQAVRLRGLIPGERYRDARTGTIHHARVLADYGLHLDLPPGDWASTALHLVRVPEGTA</sequence>
<dbReference type="InterPro" id="IPR031705">
    <property type="entry name" value="Glyco_hydro_36_C"/>
</dbReference>
<organism evidence="2">
    <name type="scientific">Streptomyces haneummycinicus</name>
    <dbReference type="NCBI Taxonomy" id="3074435"/>
    <lineage>
        <taxon>Bacteria</taxon>
        <taxon>Bacillati</taxon>
        <taxon>Actinomycetota</taxon>
        <taxon>Actinomycetes</taxon>
        <taxon>Kitasatosporales</taxon>
        <taxon>Streptomycetaceae</taxon>
        <taxon>Streptomyces</taxon>
    </lineage>
</organism>
<proteinExistence type="predicted"/>
<dbReference type="InterPro" id="IPR013780">
    <property type="entry name" value="Glyco_hydro_b"/>
</dbReference>
<reference evidence="2" key="1">
    <citation type="submission" date="2024-06" db="EMBL/GenBank/DDBJ databases">
        <authorList>
            <consortium name="consrtm"/>
            <person name="Uemura M."/>
            <person name="Terahara T."/>
        </authorList>
    </citation>
    <scope>NUCLEOTIDE SEQUENCE</scope>
    <source>
        <strain evidence="2">KM77-8</strain>
    </source>
</reference>
<reference evidence="2" key="2">
    <citation type="submission" date="2024-07" db="EMBL/GenBank/DDBJ databases">
        <title>Streptomyces haneummycinica sp. nov., a new antibiotic-producing actinobacterium isolated from marine sediment.</title>
        <authorList>
            <person name="Uemura M."/>
            <person name="Hamada M."/>
            <person name="Hirano S."/>
            <person name="Kobayashi K."/>
            <person name="Ohshiro T."/>
            <person name="Kobayashi T."/>
            <person name="Terahara T."/>
        </authorList>
    </citation>
    <scope>NUCLEOTIDE SEQUENCE</scope>
    <source>
        <strain evidence="2">KM77-8</strain>
    </source>
</reference>
<evidence type="ECO:0000313" key="2">
    <source>
        <dbReference type="EMBL" id="BFO18486.1"/>
    </source>
</evidence>
<protein>
    <recommendedName>
        <fullName evidence="1">Glycosyl hydrolase family 36 C-terminal domain-containing protein</fullName>
    </recommendedName>
</protein>
<evidence type="ECO:0000259" key="1">
    <source>
        <dbReference type="Pfam" id="PF16874"/>
    </source>
</evidence>
<feature type="domain" description="Glycosyl hydrolase family 36 C-terminal" evidence="1">
    <location>
        <begin position="8"/>
        <end position="75"/>
    </location>
</feature>
<accession>A0AAT9HMC8</accession>
<name>A0AAT9HMC8_9ACTN</name>